<dbReference type="Proteomes" id="UP000078541">
    <property type="component" value="Unassembled WGS sequence"/>
</dbReference>
<sequence>MNSERDEKSESQAMLEVIDLVRLCKGQNDKTANESIRSNATRKTGIGFDKDQARFEKLEKAYREFENIQRQLLEQLGKLSAEDAVEEEQIEEKYFERFDGKIEEWKYFSNSFRSIIHEKAHLIKGNTPFFRGINRGPAEAQSVSTRVKGIKSTSVKFTLLASVHAKTSAFVRRASQCLFNLFLYAVCSLRPSSHRSLGLPGALAWTADLIINPRSRRPSTKMRVRSSKKSRGRIPYVWRSRQGRSTQNVPPLPTDDFLEVSYRQSTTDRSP</sequence>
<dbReference type="AlphaFoldDB" id="A0A151JVY3"/>
<evidence type="ECO:0000256" key="1">
    <source>
        <dbReference type="SAM" id="Coils"/>
    </source>
</evidence>
<name>A0A151JVY3_9HYME</name>
<organism evidence="3 4">
    <name type="scientific">Trachymyrmex septentrionalis</name>
    <dbReference type="NCBI Taxonomy" id="34720"/>
    <lineage>
        <taxon>Eukaryota</taxon>
        <taxon>Metazoa</taxon>
        <taxon>Ecdysozoa</taxon>
        <taxon>Arthropoda</taxon>
        <taxon>Hexapoda</taxon>
        <taxon>Insecta</taxon>
        <taxon>Pterygota</taxon>
        <taxon>Neoptera</taxon>
        <taxon>Endopterygota</taxon>
        <taxon>Hymenoptera</taxon>
        <taxon>Apocrita</taxon>
        <taxon>Aculeata</taxon>
        <taxon>Formicoidea</taxon>
        <taxon>Formicidae</taxon>
        <taxon>Myrmicinae</taxon>
        <taxon>Trachymyrmex</taxon>
    </lineage>
</organism>
<feature type="compositionally biased region" description="Polar residues" evidence="2">
    <location>
        <begin position="262"/>
        <end position="271"/>
    </location>
</feature>
<accession>A0A151JVY3</accession>
<feature type="compositionally biased region" description="Basic residues" evidence="2">
    <location>
        <begin position="216"/>
        <end position="232"/>
    </location>
</feature>
<reference evidence="3 4" key="1">
    <citation type="submission" date="2016-03" db="EMBL/GenBank/DDBJ databases">
        <title>Trachymyrmex septentrionalis WGS genome.</title>
        <authorList>
            <person name="Nygaard S."/>
            <person name="Hu H."/>
            <person name="Boomsma J."/>
            <person name="Zhang G."/>
        </authorList>
    </citation>
    <scope>NUCLEOTIDE SEQUENCE [LARGE SCALE GENOMIC DNA]</scope>
    <source>
        <strain evidence="3">Tsep2-gDNA-1</strain>
        <tissue evidence="3">Whole body</tissue>
    </source>
</reference>
<dbReference type="EMBL" id="KQ981672">
    <property type="protein sequence ID" value="KYN38420.1"/>
    <property type="molecule type" value="Genomic_DNA"/>
</dbReference>
<evidence type="ECO:0000256" key="2">
    <source>
        <dbReference type="SAM" id="MobiDB-lite"/>
    </source>
</evidence>
<feature type="coiled-coil region" evidence="1">
    <location>
        <begin position="55"/>
        <end position="82"/>
    </location>
</feature>
<evidence type="ECO:0000313" key="3">
    <source>
        <dbReference type="EMBL" id="KYN38420.1"/>
    </source>
</evidence>
<gene>
    <name evidence="3" type="ORF">ALC56_07196</name>
</gene>
<evidence type="ECO:0000313" key="4">
    <source>
        <dbReference type="Proteomes" id="UP000078541"/>
    </source>
</evidence>
<keyword evidence="4" id="KW-1185">Reference proteome</keyword>
<feature type="region of interest" description="Disordered" evidence="2">
    <location>
        <begin position="216"/>
        <end position="271"/>
    </location>
</feature>
<keyword evidence="1" id="KW-0175">Coiled coil</keyword>
<protein>
    <submittedName>
        <fullName evidence="3">Uncharacterized protein</fullName>
    </submittedName>
</protein>
<proteinExistence type="predicted"/>